<evidence type="ECO:0000313" key="11">
    <source>
        <dbReference type="Proteomes" id="UP000000724"/>
    </source>
</evidence>
<name>B6GW58_PENRW</name>
<sequence length="651" mass="72654">MAYLATKDRPDRERRGRYCWMCNRTFSKTEHLTRHLRTHTKEKPFVCRTPADRCSDSLRRHAKQHGDLSNLGDLNQQSSIPTPQSIPDLGGWEASSGTVTITEFELPPLTNGFDALPIPSPDRNTTGSTLGDIHAWDMGDSISPWSKILDPDPSNAGEVPHMGYSALLQPEFSVGGMGDPVQTEQSFRPEVFLRKAGPSQGQTWPEAGRLNMFANLYFTRFNPTILFIHQASFQAASKNALLFLALCSIGSQFAGSDQDIQIGTEMFNWVKSVTLQSWLKGLYSDDEDPFPNIYAGILCVQRAIHSATPGDLFHADCLQGLITAEIRTIARRRPAVFGGTEIKRSLDGGEDLNEIWCRWAVAEQQARAYHVIRINDVELAALLHRGPLARHLPLDVPFTTSDDLFIAPTAESWATLYKRCHIQWDGSLGSMNSSISAYGNLQSINGQIIDARLVRSTEHAAIQDLSHLLKEWWQSYRQSKLAKGSDPLSLKILWHSSYLSLYADCNLLDQVLCVENADPQPEAHAVSRASSWAMSADARICMLHAVIIQRHVENIPRSAEPAIHVPHALFQAGLIWLSCWRLTADNPDPPTTGHQGIEVDLVWEAGFKDNAKCQAHLVIDQLERLGRLGLSRVFACRLRRAIGREWETTVS</sequence>
<evidence type="ECO:0000256" key="3">
    <source>
        <dbReference type="ARBA" id="ARBA00022737"/>
    </source>
</evidence>
<dbReference type="InterPro" id="IPR051059">
    <property type="entry name" value="VerF-like"/>
</dbReference>
<dbReference type="CDD" id="cd12148">
    <property type="entry name" value="fungal_TF_MHR"/>
    <property type="match status" value="1"/>
</dbReference>
<feature type="domain" description="C2H2-type" evidence="9">
    <location>
        <begin position="17"/>
        <end position="44"/>
    </location>
</feature>
<evidence type="ECO:0000313" key="10">
    <source>
        <dbReference type="EMBL" id="CAP79114.1"/>
    </source>
</evidence>
<dbReference type="AlphaFoldDB" id="B6GW58"/>
<gene>
    <name evidence="10" type="ORF">Pc06g01210</name>
    <name evidence="10" type="ORF">PCH_Pc06g01210</name>
</gene>
<dbReference type="InterPro" id="IPR013087">
    <property type="entry name" value="Znf_C2H2_type"/>
</dbReference>
<evidence type="ECO:0000256" key="8">
    <source>
        <dbReference type="SAM" id="MobiDB-lite"/>
    </source>
</evidence>
<dbReference type="BioCyc" id="PCHR:PC06G01210-MONOMER"/>
<dbReference type="GO" id="GO:0008270">
    <property type="term" value="F:zinc ion binding"/>
    <property type="evidence" value="ECO:0007669"/>
    <property type="project" value="UniProtKB-KW"/>
</dbReference>
<dbReference type="PANTHER" id="PTHR40626">
    <property type="entry name" value="MIP31509P"/>
    <property type="match status" value="1"/>
</dbReference>
<evidence type="ECO:0000259" key="9">
    <source>
        <dbReference type="PROSITE" id="PS50157"/>
    </source>
</evidence>
<keyword evidence="4 7" id="KW-0863">Zinc-finger</keyword>
<dbReference type="eggNOG" id="KOG1721">
    <property type="taxonomic scope" value="Eukaryota"/>
</dbReference>
<dbReference type="PANTHER" id="PTHR40626:SF11">
    <property type="entry name" value="ZINC FINGER PROTEIN YPR022C"/>
    <property type="match status" value="1"/>
</dbReference>
<dbReference type="HOGENOM" id="CLU_009001_1_0_1"/>
<dbReference type="GO" id="GO:0000981">
    <property type="term" value="F:DNA-binding transcription factor activity, RNA polymerase II-specific"/>
    <property type="evidence" value="ECO:0007669"/>
    <property type="project" value="InterPro"/>
</dbReference>
<organism evidence="10 11">
    <name type="scientific">Penicillium rubens (strain ATCC 28089 / DSM 1075 / NRRL 1951 / Wisconsin 54-1255)</name>
    <name type="common">Penicillium chrysogenum</name>
    <dbReference type="NCBI Taxonomy" id="500485"/>
    <lineage>
        <taxon>Eukaryota</taxon>
        <taxon>Fungi</taxon>
        <taxon>Dikarya</taxon>
        <taxon>Ascomycota</taxon>
        <taxon>Pezizomycotina</taxon>
        <taxon>Eurotiomycetes</taxon>
        <taxon>Eurotiomycetidae</taxon>
        <taxon>Eurotiales</taxon>
        <taxon>Aspergillaceae</taxon>
        <taxon>Penicillium</taxon>
        <taxon>Penicillium chrysogenum species complex</taxon>
    </lineage>
</organism>
<feature type="region of interest" description="Disordered" evidence="8">
    <location>
        <begin position="58"/>
        <end position="87"/>
    </location>
</feature>
<dbReference type="GO" id="GO:0000785">
    <property type="term" value="C:chromatin"/>
    <property type="evidence" value="ECO:0007669"/>
    <property type="project" value="TreeGrafter"/>
</dbReference>
<keyword evidence="2" id="KW-0479">Metal-binding</keyword>
<evidence type="ECO:0000256" key="1">
    <source>
        <dbReference type="ARBA" id="ARBA00004123"/>
    </source>
</evidence>
<dbReference type="PROSITE" id="PS50157">
    <property type="entry name" value="ZINC_FINGER_C2H2_2"/>
    <property type="match status" value="1"/>
</dbReference>
<dbReference type="Proteomes" id="UP000000724">
    <property type="component" value="Contig Pc00c06"/>
</dbReference>
<dbReference type="GO" id="GO:0006351">
    <property type="term" value="P:DNA-templated transcription"/>
    <property type="evidence" value="ECO:0007669"/>
    <property type="project" value="InterPro"/>
</dbReference>
<evidence type="ECO:0000256" key="4">
    <source>
        <dbReference type="ARBA" id="ARBA00022771"/>
    </source>
</evidence>
<reference evidence="10 11" key="1">
    <citation type="journal article" date="2008" name="Nat. Biotechnol.">
        <title>Genome sequencing and analysis of the filamentous fungus Penicillium chrysogenum.</title>
        <authorList>
            <person name="van den Berg M.A."/>
            <person name="Albang R."/>
            <person name="Albermann K."/>
            <person name="Badger J.H."/>
            <person name="Daran J.-M."/>
            <person name="Driessen A.J.M."/>
            <person name="Garcia-Estrada C."/>
            <person name="Fedorova N.D."/>
            <person name="Harris D.M."/>
            <person name="Heijne W.H.M."/>
            <person name="Joardar V.S."/>
            <person name="Kiel J.A.K.W."/>
            <person name="Kovalchuk A."/>
            <person name="Martin J.F."/>
            <person name="Nierman W.C."/>
            <person name="Nijland J.G."/>
            <person name="Pronk J.T."/>
            <person name="Roubos J.A."/>
            <person name="van der Klei I.J."/>
            <person name="van Peij N.N.M.E."/>
            <person name="Veenhuis M."/>
            <person name="von Doehren H."/>
            <person name="Wagner C."/>
            <person name="Wortman J.R."/>
            <person name="Bovenberg R.A.L."/>
        </authorList>
    </citation>
    <scope>NUCLEOTIDE SEQUENCE [LARGE SCALE GENOMIC DNA]</scope>
    <source>
        <strain evidence="11">ATCC 28089 / DSM 1075 / NRRL 1951 / Wisconsin 54-1255</strain>
    </source>
</reference>
<dbReference type="VEuPathDB" id="FungiDB:PCH_Pc06g01210"/>
<feature type="compositionally biased region" description="Polar residues" evidence="8">
    <location>
        <begin position="72"/>
        <end position="85"/>
    </location>
</feature>
<dbReference type="GO" id="GO:0005634">
    <property type="term" value="C:nucleus"/>
    <property type="evidence" value="ECO:0007669"/>
    <property type="project" value="UniProtKB-SubCell"/>
</dbReference>
<evidence type="ECO:0000256" key="2">
    <source>
        <dbReference type="ARBA" id="ARBA00022723"/>
    </source>
</evidence>
<keyword evidence="5" id="KW-0862">Zinc</keyword>
<evidence type="ECO:0000256" key="6">
    <source>
        <dbReference type="ARBA" id="ARBA00023242"/>
    </source>
</evidence>
<evidence type="ECO:0000256" key="5">
    <source>
        <dbReference type="ARBA" id="ARBA00022833"/>
    </source>
</evidence>
<dbReference type="EMBL" id="AM920421">
    <property type="protein sequence ID" value="CAP79114.1"/>
    <property type="molecule type" value="Genomic_DNA"/>
</dbReference>
<dbReference type="OrthoDB" id="10018191at2759"/>
<keyword evidence="11" id="KW-1185">Reference proteome</keyword>
<evidence type="ECO:0000256" key="7">
    <source>
        <dbReference type="PROSITE-ProRule" id="PRU00042"/>
    </source>
</evidence>
<keyword evidence="3" id="KW-0677">Repeat</keyword>
<protein>
    <submittedName>
        <fullName evidence="10">Pc06g01210 protein</fullName>
    </submittedName>
</protein>
<dbReference type="GO" id="GO:0000978">
    <property type="term" value="F:RNA polymerase II cis-regulatory region sequence-specific DNA binding"/>
    <property type="evidence" value="ECO:0007669"/>
    <property type="project" value="InterPro"/>
</dbReference>
<comment type="subcellular location">
    <subcellularLocation>
        <location evidence="1">Nucleus</location>
    </subcellularLocation>
</comment>
<dbReference type="OMA" id="HIWARRE"/>
<dbReference type="InterPro" id="IPR036236">
    <property type="entry name" value="Znf_C2H2_sf"/>
</dbReference>
<dbReference type="Gene3D" id="3.30.160.60">
    <property type="entry name" value="Classic Zinc Finger"/>
    <property type="match status" value="1"/>
</dbReference>
<accession>B6GW58</accession>
<dbReference type="PROSITE" id="PS00028">
    <property type="entry name" value="ZINC_FINGER_C2H2_1"/>
    <property type="match status" value="1"/>
</dbReference>
<proteinExistence type="predicted"/>
<dbReference type="SUPFAM" id="SSF57667">
    <property type="entry name" value="beta-beta-alpha zinc fingers"/>
    <property type="match status" value="1"/>
</dbReference>
<keyword evidence="6" id="KW-0539">Nucleus</keyword>